<feature type="non-terminal residue" evidence="1">
    <location>
        <position position="1"/>
    </location>
</feature>
<organism evidence="1 2">
    <name type="scientific">Ensete ventricosum</name>
    <name type="common">Abyssinian banana</name>
    <name type="synonym">Musa ensete</name>
    <dbReference type="NCBI Taxonomy" id="4639"/>
    <lineage>
        <taxon>Eukaryota</taxon>
        <taxon>Viridiplantae</taxon>
        <taxon>Streptophyta</taxon>
        <taxon>Embryophyta</taxon>
        <taxon>Tracheophyta</taxon>
        <taxon>Spermatophyta</taxon>
        <taxon>Magnoliopsida</taxon>
        <taxon>Liliopsida</taxon>
        <taxon>Zingiberales</taxon>
        <taxon>Musaceae</taxon>
        <taxon>Ensete</taxon>
    </lineage>
</organism>
<protein>
    <submittedName>
        <fullName evidence="1">Uncharacterized protein</fullName>
    </submittedName>
</protein>
<sequence>GCRLYVSTIVACATTVLYSRLARRHLFPQPSLVAMGGHLLASATTSTRDNAFTGGSVATCTTTVCGLAHGRRLCATAARTWTPLYNGVAAVGLLFVLSRCVHLLAVHGRGYAAAVAVDNE</sequence>
<name>A0A427A0L7_ENSVE</name>
<gene>
    <name evidence="1" type="ORF">B296_00012448</name>
</gene>
<evidence type="ECO:0000313" key="1">
    <source>
        <dbReference type="EMBL" id="RRT69754.1"/>
    </source>
</evidence>
<reference evidence="1 2" key="1">
    <citation type="journal article" date="2014" name="Agronomy (Basel)">
        <title>A Draft Genome Sequence for Ensete ventricosum, the Drought-Tolerant Tree Against Hunger.</title>
        <authorList>
            <person name="Harrison J."/>
            <person name="Moore K.A."/>
            <person name="Paszkiewicz K."/>
            <person name="Jones T."/>
            <person name="Grant M."/>
            <person name="Ambacheew D."/>
            <person name="Muzemil S."/>
            <person name="Studholme D.J."/>
        </authorList>
    </citation>
    <scope>NUCLEOTIDE SEQUENCE [LARGE SCALE GENOMIC DNA]</scope>
</reference>
<evidence type="ECO:0000313" key="2">
    <source>
        <dbReference type="Proteomes" id="UP000287651"/>
    </source>
</evidence>
<dbReference type="EMBL" id="AMZH03004244">
    <property type="protein sequence ID" value="RRT69754.1"/>
    <property type="molecule type" value="Genomic_DNA"/>
</dbReference>
<accession>A0A427A0L7</accession>
<comment type="caution">
    <text evidence="1">The sequence shown here is derived from an EMBL/GenBank/DDBJ whole genome shotgun (WGS) entry which is preliminary data.</text>
</comment>
<proteinExistence type="predicted"/>
<dbReference type="Proteomes" id="UP000287651">
    <property type="component" value="Unassembled WGS sequence"/>
</dbReference>
<dbReference type="AlphaFoldDB" id="A0A427A0L7"/>